<sequence>MYSSLSDDDISLASANLATRTPAPPTISSFTELQAFNETMKQTILVAIDFELICTSTNGRTELKKVSEVGIAIFDPRTVSPSPELALRDSTSSNSKFRSSSTALEDLAKTAMVVFHFLMDKWKNQTETSCPAFWHRERKNKKASPHRPRPYHCKFARSKIMPSAEAIRQLKSTIKALTIQGLTMDEKNHGEERQVRILFWDSSLEDKIFRQAGINLEEMGKNVEAWDVQSWYPFRCRFNTGSNQGKASGETAFGSLGVLGRVDAGGQSVVLHNATNDTVAQLLAFLRFQVMTEEEWVSWFDHRDDLSELSFDWVDGAIYEYNLGRMPQEKPFGKKPWGKNKNWNNRKESWQGSYQRVTQRSHRNTPGPSQTTKVEANKNHAQHNSHQNLENQKDYHQAEAVNPLGTRMSTPENDTTPATSPESTPKEIQTPATSPEVGSVAQYMANISL</sequence>
<evidence type="ECO:0000259" key="2">
    <source>
        <dbReference type="Pfam" id="PF21762"/>
    </source>
</evidence>
<comment type="caution">
    <text evidence="3">The sequence shown here is derived from an EMBL/GenBank/DDBJ whole genome shotgun (WGS) entry which is preliminary data.</text>
</comment>
<dbReference type="EMBL" id="JAUTDP010000004">
    <property type="protein sequence ID" value="KAK3399738.1"/>
    <property type="molecule type" value="Genomic_DNA"/>
</dbReference>
<dbReference type="InterPro" id="IPR048519">
    <property type="entry name" value="Gfd2/YDR514C-like_C"/>
</dbReference>
<dbReference type="Pfam" id="PF21762">
    <property type="entry name" value="DEDDh_C"/>
    <property type="match status" value="1"/>
</dbReference>
<proteinExistence type="predicted"/>
<evidence type="ECO:0000313" key="3">
    <source>
        <dbReference type="EMBL" id="KAK3399738.1"/>
    </source>
</evidence>
<evidence type="ECO:0000256" key="1">
    <source>
        <dbReference type="SAM" id="MobiDB-lite"/>
    </source>
</evidence>
<feature type="region of interest" description="Disordered" evidence="1">
    <location>
        <begin position="329"/>
        <end position="439"/>
    </location>
</feature>
<keyword evidence="4" id="KW-1185">Reference proteome</keyword>
<feature type="compositionally biased region" description="Polar residues" evidence="1">
    <location>
        <begin position="407"/>
        <end position="433"/>
    </location>
</feature>
<reference evidence="3" key="1">
    <citation type="journal article" date="2023" name="Mol. Phylogenet. Evol.">
        <title>Genome-scale phylogeny and comparative genomics of the fungal order Sordariales.</title>
        <authorList>
            <person name="Hensen N."/>
            <person name="Bonometti L."/>
            <person name="Westerberg I."/>
            <person name="Brannstrom I.O."/>
            <person name="Guillou S."/>
            <person name="Cros-Aarteil S."/>
            <person name="Calhoun S."/>
            <person name="Haridas S."/>
            <person name="Kuo A."/>
            <person name="Mondo S."/>
            <person name="Pangilinan J."/>
            <person name="Riley R."/>
            <person name="LaButti K."/>
            <person name="Andreopoulos B."/>
            <person name="Lipzen A."/>
            <person name="Chen C."/>
            <person name="Yan M."/>
            <person name="Daum C."/>
            <person name="Ng V."/>
            <person name="Clum A."/>
            <person name="Steindorff A."/>
            <person name="Ohm R.A."/>
            <person name="Martin F."/>
            <person name="Silar P."/>
            <person name="Natvig D.O."/>
            <person name="Lalanne C."/>
            <person name="Gautier V."/>
            <person name="Ament-Velasquez S.L."/>
            <person name="Kruys A."/>
            <person name="Hutchinson M.I."/>
            <person name="Powell A.J."/>
            <person name="Barry K."/>
            <person name="Miller A.N."/>
            <person name="Grigoriev I.V."/>
            <person name="Debuchy R."/>
            <person name="Gladieux P."/>
            <person name="Hiltunen Thoren M."/>
            <person name="Johannesson H."/>
        </authorList>
    </citation>
    <scope>NUCLEOTIDE SEQUENCE</scope>
    <source>
        <strain evidence="3">FGSC 1904</strain>
    </source>
</reference>
<feature type="compositionally biased region" description="Polar residues" evidence="1">
    <location>
        <begin position="350"/>
        <end position="374"/>
    </location>
</feature>
<dbReference type="PANTHER" id="PTHR28083:SF1">
    <property type="entry name" value="GOOD FOR FULL DBP5 ACTIVITY PROTEIN 2"/>
    <property type="match status" value="1"/>
</dbReference>
<name>A0AAE0PGW8_SORBR</name>
<gene>
    <name evidence="3" type="ORF">B0T20DRAFT_391305</name>
</gene>
<dbReference type="Proteomes" id="UP001281003">
    <property type="component" value="Unassembled WGS sequence"/>
</dbReference>
<evidence type="ECO:0000313" key="4">
    <source>
        <dbReference type="Proteomes" id="UP001281003"/>
    </source>
</evidence>
<dbReference type="GO" id="GO:0005634">
    <property type="term" value="C:nucleus"/>
    <property type="evidence" value="ECO:0007669"/>
    <property type="project" value="TreeGrafter"/>
</dbReference>
<dbReference type="PANTHER" id="PTHR28083">
    <property type="entry name" value="GOOD FOR FULL DBP5 ACTIVITY PROTEIN 2"/>
    <property type="match status" value="1"/>
</dbReference>
<dbReference type="AlphaFoldDB" id="A0AAE0PGW8"/>
<feature type="domain" description="Gfd2/YDR514C-like C-terminal" evidence="2">
    <location>
        <begin position="138"/>
        <end position="287"/>
    </location>
</feature>
<reference evidence="3" key="2">
    <citation type="submission" date="2023-07" db="EMBL/GenBank/DDBJ databases">
        <authorList>
            <consortium name="Lawrence Berkeley National Laboratory"/>
            <person name="Haridas S."/>
            <person name="Hensen N."/>
            <person name="Bonometti L."/>
            <person name="Westerberg I."/>
            <person name="Brannstrom I.O."/>
            <person name="Guillou S."/>
            <person name="Cros-Aarteil S."/>
            <person name="Calhoun S."/>
            <person name="Kuo A."/>
            <person name="Mondo S."/>
            <person name="Pangilinan J."/>
            <person name="Riley R."/>
            <person name="LaButti K."/>
            <person name="Andreopoulos B."/>
            <person name="Lipzen A."/>
            <person name="Chen C."/>
            <person name="Yanf M."/>
            <person name="Daum C."/>
            <person name="Ng V."/>
            <person name="Clum A."/>
            <person name="Steindorff A."/>
            <person name="Ohm R."/>
            <person name="Martin F."/>
            <person name="Silar P."/>
            <person name="Natvig D."/>
            <person name="Lalanne C."/>
            <person name="Gautier V."/>
            <person name="Ament-velasquez S.L."/>
            <person name="Kruys A."/>
            <person name="Hutchinson M.I."/>
            <person name="Powell A.J."/>
            <person name="Barry K."/>
            <person name="Miller A.N."/>
            <person name="Grigoriev I.V."/>
            <person name="Debuchy R."/>
            <person name="Gladieux P."/>
            <person name="Thoren M.H."/>
            <person name="Johannesson H."/>
        </authorList>
    </citation>
    <scope>NUCLEOTIDE SEQUENCE</scope>
    <source>
        <strain evidence="3">FGSC 1904</strain>
    </source>
</reference>
<organism evidence="3 4">
    <name type="scientific">Sordaria brevicollis</name>
    <dbReference type="NCBI Taxonomy" id="83679"/>
    <lineage>
        <taxon>Eukaryota</taxon>
        <taxon>Fungi</taxon>
        <taxon>Dikarya</taxon>
        <taxon>Ascomycota</taxon>
        <taxon>Pezizomycotina</taxon>
        <taxon>Sordariomycetes</taxon>
        <taxon>Sordariomycetidae</taxon>
        <taxon>Sordariales</taxon>
        <taxon>Sordariaceae</taxon>
        <taxon>Sordaria</taxon>
    </lineage>
</organism>
<protein>
    <recommendedName>
        <fullName evidence="2">Gfd2/YDR514C-like C-terminal domain-containing protein</fullName>
    </recommendedName>
</protein>
<accession>A0AAE0PGW8</accession>
<dbReference type="InterPro" id="IPR040151">
    <property type="entry name" value="Gfd2/YDR514C-like"/>
</dbReference>